<evidence type="ECO:0000256" key="1">
    <source>
        <dbReference type="ARBA" id="ARBA00005422"/>
    </source>
</evidence>
<dbReference type="PANTHER" id="PTHR12789:SF0">
    <property type="entry name" value="DENSITY-REGULATED PROTEIN"/>
    <property type="match status" value="1"/>
</dbReference>
<dbReference type="Proteomes" id="UP000233256">
    <property type="component" value="Unassembled WGS sequence"/>
</dbReference>
<name>A0A2N1PRP1_9BACT</name>
<comment type="caution">
    <text evidence="5">The sequence shown here is derived from an EMBL/GenBank/DDBJ whole genome shotgun (WGS) entry which is preliminary data.</text>
</comment>
<evidence type="ECO:0000256" key="2">
    <source>
        <dbReference type="ARBA" id="ARBA00022845"/>
    </source>
</evidence>
<dbReference type="InterPro" id="IPR036877">
    <property type="entry name" value="SUI1_dom_sf"/>
</dbReference>
<dbReference type="FunFam" id="3.30.780.10:FF:000002">
    <property type="entry name" value="Stress response translation initiation inhibitor"/>
    <property type="match status" value="1"/>
</dbReference>
<organism evidence="5 6">
    <name type="scientific">Candidatus Wallbacteria bacterium HGW-Wallbacteria-1</name>
    <dbReference type="NCBI Taxonomy" id="2013854"/>
    <lineage>
        <taxon>Bacteria</taxon>
        <taxon>Candidatus Walliibacteriota</taxon>
    </lineage>
</organism>
<dbReference type="GO" id="GO:0003729">
    <property type="term" value="F:mRNA binding"/>
    <property type="evidence" value="ECO:0007669"/>
    <property type="project" value="TreeGrafter"/>
</dbReference>
<keyword evidence="2" id="KW-0810">Translation regulation</keyword>
<dbReference type="PROSITE" id="PS51257">
    <property type="entry name" value="PROKAR_LIPOPROTEIN"/>
    <property type="match status" value="1"/>
</dbReference>
<dbReference type="InterPro" id="IPR005872">
    <property type="entry name" value="SUI1_arc_bac"/>
</dbReference>
<dbReference type="InterPro" id="IPR001950">
    <property type="entry name" value="SUI1"/>
</dbReference>
<evidence type="ECO:0000259" key="4">
    <source>
        <dbReference type="PROSITE" id="PS50296"/>
    </source>
</evidence>
<dbReference type="EMBL" id="PGXC01000003">
    <property type="protein sequence ID" value="PKK90999.1"/>
    <property type="molecule type" value="Genomic_DNA"/>
</dbReference>
<dbReference type="Gene3D" id="3.30.780.10">
    <property type="entry name" value="SUI1-like domain"/>
    <property type="match status" value="1"/>
</dbReference>
<dbReference type="PANTHER" id="PTHR12789">
    <property type="entry name" value="DENSITY-REGULATED PROTEIN HOMOLOG"/>
    <property type="match status" value="1"/>
</dbReference>
<keyword evidence="3" id="KW-0648">Protein biosynthesis</keyword>
<dbReference type="GO" id="GO:0001731">
    <property type="term" value="P:formation of translation preinitiation complex"/>
    <property type="evidence" value="ECO:0007669"/>
    <property type="project" value="TreeGrafter"/>
</dbReference>
<dbReference type="SUPFAM" id="SSF55159">
    <property type="entry name" value="eIF1-like"/>
    <property type="match status" value="1"/>
</dbReference>
<comment type="similarity">
    <text evidence="1">Belongs to the SUI1 family.</text>
</comment>
<dbReference type="CDD" id="cd11567">
    <property type="entry name" value="YciH_like"/>
    <property type="match status" value="1"/>
</dbReference>
<reference evidence="5 6" key="1">
    <citation type="journal article" date="2017" name="ISME J.">
        <title>Potential for microbial H2 and metal transformations associated with novel bacteria and archaea in deep terrestrial subsurface sediments.</title>
        <authorList>
            <person name="Hernsdorf A.W."/>
            <person name="Amano Y."/>
            <person name="Miyakawa K."/>
            <person name="Ise K."/>
            <person name="Suzuki Y."/>
            <person name="Anantharaman K."/>
            <person name="Probst A."/>
            <person name="Burstein D."/>
            <person name="Thomas B.C."/>
            <person name="Banfield J.F."/>
        </authorList>
    </citation>
    <scope>NUCLEOTIDE SEQUENCE [LARGE SCALE GENOMIC DNA]</scope>
    <source>
        <strain evidence="5">HGW-Wallbacteria-1</strain>
    </source>
</reference>
<protein>
    <submittedName>
        <fullName evidence="5">Stress response translation initiation inhibitor YciH</fullName>
    </submittedName>
</protein>
<dbReference type="PROSITE" id="PS50296">
    <property type="entry name" value="SUI1"/>
    <property type="match status" value="1"/>
</dbReference>
<proteinExistence type="inferred from homology"/>
<evidence type="ECO:0000313" key="6">
    <source>
        <dbReference type="Proteomes" id="UP000233256"/>
    </source>
</evidence>
<dbReference type="Pfam" id="PF01253">
    <property type="entry name" value="SUI1"/>
    <property type="match status" value="1"/>
</dbReference>
<dbReference type="PIRSF" id="PIRSF037511">
    <property type="entry name" value="Transl_init_SUI1_pro"/>
    <property type="match status" value="1"/>
</dbReference>
<dbReference type="InterPro" id="IPR050318">
    <property type="entry name" value="DENR/SUI1_TIF"/>
</dbReference>
<evidence type="ECO:0000313" key="5">
    <source>
        <dbReference type="EMBL" id="PKK90999.1"/>
    </source>
</evidence>
<sequence>MRQRNIGSGGVVYSSENGRMCPACNTTVASCICGKKTSSPLSSGSNAIVRVSRATSGRRGKGVTIITGVPLQGPEMDNLARELKKKCGAGGTLKDGIIEIQGEHRDFLVEELRSRGWVVKRSGG</sequence>
<gene>
    <name evidence="5" type="ORF">CVV64_04300</name>
</gene>
<dbReference type="AlphaFoldDB" id="A0A2N1PRP1"/>
<dbReference type="GO" id="GO:0006417">
    <property type="term" value="P:regulation of translation"/>
    <property type="evidence" value="ECO:0007669"/>
    <property type="project" value="UniProtKB-KW"/>
</dbReference>
<dbReference type="NCBIfam" id="NF005297">
    <property type="entry name" value="PRK06824.1"/>
    <property type="match status" value="1"/>
</dbReference>
<dbReference type="GO" id="GO:0003743">
    <property type="term" value="F:translation initiation factor activity"/>
    <property type="evidence" value="ECO:0007669"/>
    <property type="project" value="InterPro"/>
</dbReference>
<accession>A0A2N1PRP1</accession>
<feature type="domain" description="SUI1" evidence="4">
    <location>
        <begin position="50"/>
        <end position="116"/>
    </location>
</feature>
<dbReference type="GO" id="GO:0002188">
    <property type="term" value="P:translation reinitiation"/>
    <property type="evidence" value="ECO:0007669"/>
    <property type="project" value="TreeGrafter"/>
</dbReference>
<evidence type="ECO:0000256" key="3">
    <source>
        <dbReference type="ARBA" id="ARBA00022917"/>
    </source>
</evidence>